<dbReference type="InterPro" id="IPR001029">
    <property type="entry name" value="Flagellin_N"/>
</dbReference>
<gene>
    <name evidence="7" type="ORF">AWJ07_10925</name>
</gene>
<dbReference type="RefSeq" id="WP_059747998.1">
    <property type="nucleotide sequence ID" value="NZ_LRDC01000090.1"/>
</dbReference>
<evidence type="ECO:0000313" key="8">
    <source>
        <dbReference type="Proteomes" id="UP000055702"/>
    </source>
</evidence>
<sequence>MRVTIQNLYTHNLNSLQNTTSDIARLNQMTSQGLSILAPSDDPIGAVRVMASERDLAAVGQYVKNIDAVSTSLGRAETHLSSMVEVQLRMREIGVLASTGTLSQPDRMAYAVELDELVKSLVSSINAKDDGGNSIFAGNRVEVDTVIKDATGKYVYQGDNNKRQVQTSPSSWVESNATAQDLLFSNASQDILNATVDFSNALKDPTATVGTPAFTTASAAFQASLDDTLNSINAEITNFGGIQNSLALMKTSHEEMTLFNKQVIGETQELDYAAATAEFNVKLTALKVTQATFVQVSSLSLFDHM</sequence>
<dbReference type="InterPro" id="IPR013384">
    <property type="entry name" value="Flagell_FlgL"/>
</dbReference>
<proteinExistence type="inferred from homology"/>
<evidence type="ECO:0000256" key="5">
    <source>
        <dbReference type="ARBA" id="ARBA00023143"/>
    </source>
</evidence>
<comment type="caution">
    <text evidence="7">The sequence shown here is derived from an EMBL/GenBank/DDBJ whole genome shotgun (WGS) entry which is preliminary data.</text>
</comment>
<dbReference type="InterPro" id="IPR001492">
    <property type="entry name" value="Flagellin"/>
</dbReference>
<dbReference type="SUPFAM" id="SSF64518">
    <property type="entry name" value="Phase 1 flagellin"/>
    <property type="match status" value="1"/>
</dbReference>
<feature type="domain" description="Flagellin N-terminal" evidence="6">
    <location>
        <begin position="7"/>
        <end position="139"/>
    </location>
</feature>
<name>A0A119CYH9_SHEFR</name>
<comment type="subcellular location">
    <subcellularLocation>
        <location evidence="1">Bacterial flagellum</location>
    </subcellularLocation>
    <subcellularLocation>
        <location evidence="2">Secreted</location>
    </subcellularLocation>
</comment>
<dbReference type="PANTHER" id="PTHR42792:SF1">
    <property type="entry name" value="FLAGELLAR HOOK-ASSOCIATED PROTEIN 3"/>
    <property type="match status" value="1"/>
</dbReference>
<keyword evidence="4" id="KW-0964">Secreted</keyword>
<dbReference type="Gene3D" id="1.20.1330.10">
    <property type="entry name" value="f41 fragment of flagellin, N-terminal domain"/>
    <property type="match status" value="1"/>
</dbReference>
<dbReference type="GO" id="GO:0071973">
    <property type="term" value="P:bacterial-type flagellum-dependent cell motility"/>
    <property type="evidence" value="ECO:0007669"/>
    <property type="project" value="InterPro"/>
</dbReference>
<dbReference type="AlphaFoldDB" id="A0A119CYH9"/>
<dbReference type="GO" id="GO:0005198">
    <property type="term" value="F:structural molecule activity"/>
    <property type="evidence" value="ECO:0007669"/>
    <property type="project" value="InterPro"/>
</dbReference>
<keyword evidence="7" id="KW-0282">Flagellum</keyword>
<evidence type="ECO:0000259" key="6">
    <source>
        <dbReference type="Pfam" id="PF00669"/>
    </source>
</evidence>
<evidence type="ECO:0000256" key="2">
    <source>
        <dbReference type="ARBA" id="ARBA00004613"/>
    </source>
</evidence>
<protein>
    <submittedName>
        <fullName evidence="7">Flagellar biosynthesis protein FlgL</fullName>
    </submittedName>
</protein>
<evidence type="ECO:0000256" key="4">
    <source>
        <dbReference type="ARBA" id="ARBA00022525"/>
    </source>
</evidence>
<dbReference type="NCBIfam" id="TIGR02550">
    <property type="entry name" value="flagell_flgL"/>
    <property type="match status" value="1"/>
</dbReference>
<keyword evidence="7" id="KW-0969">Cilium</keyword>
<organism evidence="7">
    <name type="scientific">Shewanella frigidimarina</name>
    <dbReference type="NCBI Taxonomy" id="56812"/>
    <lineage>
        <taxon>Bacteria</taxon>
        <taxon>Pseudomonadati</taxon>
        <taxon>Pseudomonadota</taxon>
        <taxon>Gammaproteobacteria</taxon>
        <taxon>Alteromonadales</taxon>
        <taxon>Shewanellaceae</taxon>
        <taxon>Shewanella</taxon>
    </lineage>
</organism>
<keyword evidence="7" id="KW-0966">Cell projection</keyword>
<dbReference type="Pfam" id="PF00669">
    <property type="entry name" value="Flagellin_N"/>
    <property type="match status" value="1"/>
</dbReference>
<dbReference type="PANTHER" id="PTHR42792">
    <property type="entry name" value="FLAGELLIN"/>
    <property type="match status" value="1"/>
</dbReference>
<accession>A0A119CYH9</accession>
<evidence type="ECO:0000256" key="1">
    <source>
        <dbReference type="ARBA" id="ARBA00004365"/>
    </source>
</evidence>
<evidence type="ECO:0000313" key="7">
    <source>
        <dbReference type="EMBL" id="KVW99813.1"/>
    </source>
</evidence>
<keyword evidence="5" id="KW-0975">Bacterial flagellum</keyword>
<dbReference type="Proteomes" id="UP000055702">
    <property type="component" value="Unassembled WGS sequence"/>
</dbReference>
<evidence type="ECO:0000256" key="3">
    <source>
        <dbReference type="ARBA" id="ARBA00005709"/>
    </source>
</evidence>
<comment type="similarity">
    <text evidence="3">Belongs to the bacterial flagellin family.</text>
</comment>
<dbReference type="EMBL" id="LRDC01000090">
    <property type="protein sequence ID" value="KVW99813.1"/>
    <property type="molecule type" value="Genomic_DNA"/>
</dbReference>
<reference evidence="7 8" key="1">
    <citation type="submission" date="2016-01" db="EMBL/GenBank/DDBJ databases">
        <title>Draft genome of the antarctic isolate Shewanella frigidimarina Ag06-30.</title>
        <authorList>
            <person name="Parmeciano Di Noto G."/>
            <person name="Vazquez S."/>
            <person name="Mac Cormack W."/>
            <person name="Iriarte A."/>
            <person name="Quiroga C."/>
        </authorList>
    </citation>
    <scope>NUCLEOTIDE SEQUENCE [LARGE SCALE GENOMIC DNA]</scope>
    <source>
        <strain evidence="7 8">Ag06-30</strain>
    </source>
</reference>
<dbReference type="GO" id="GO:0009424">
    <property type="term" value="C:bacterial-type flagellum hook"/>
    <property type="evidence" value="ECO:0007669"/>
    <property type="project" value="InterPro"/>
</dbReference>
<dbReference type="GO" id="GO:0005576">
    <property type="term" value="C:extracellular region"/>
    <property type="evidence" value="ECO:0007669"/>
    <property type="project" value="UniProtKB-SubCell"/>
</dbReference>